<dbReference type="Gene3D" id="3.30.530.20">
    <property type="match status" value="1"/>
</dbReference>
<dbReference type="EMBL" id="CAESAG010000003">
    <property type="protein sequence ID" value="CAB4329800.1"/>
    <property type="molecule type" value="Genomic_DNA"/>
</dbReference>
<dbReference type="InterPro" id="IPR023393">
    <property type="entry name" value="START-like_dom_sf"/>
</dbReference>
<accession>A0A6J5YP68</accession>
<gene>
    <name evidence="1" type="ORF">UFOPK4080_00063</name>
</gene>
<dbReference type="AlphaFoldDB" id="A0A6J5YP68"/>
<dbReference type="SUPFAM" id="SSF55961">
    <property type="entry name" value="Bet v1-like"/>
    <property type="match status" value="1"/>
</dbReference>
<protein>
    <submittedName>
        <fullName evidence="1">Unannotated protein</fullName>
    </submittedName>
</protein>
<evidence type="ECO:0000313" key="1">
    <source>
        <dbReference type="EMBL" id="CAB4329800.1"/>
    </source>
</evidence>
<organism evidence="1">
    <name type="scientific">freshwater metagenome</name>
    <dbReference type="NCBI Taxonomy" id="449393"/>
    <lineage>
        <taxon>unclassified sequences</taxon>
        <taxon>metagenomes</taxon>
        <taxon>ecological metagenomes</taxon>
    </lineage>
</organism>
<name>A0A6J5YP68_9ZZZZ</name>
<proteinExistence type="predicted"/>
<sequence length="157" mass="17699">MSKVRAEILKVDYPLTAAARISISASAGKIFEYLADPYAHAYFDGSGTVNKALRAPERLYLGAKFGMGMKIYIPYRITNTVVAFEENSLITWRHIGGWTWSYQLKTVGDNLTEVTEVFDLNPAPALGKWWVHRTKSLERNGKWMAKSLVLLKALSEQ</sequence>
<reference evidence="1" key="1">
    <citation type="submission" date="2020-05" db="EMBL/GenBank/DDBJ databases">
        <authorList>
            <person name="Chiriac C."/>
            <person name="Salcher M."/>
            <person name="Ghai R."/>
            <person name="Kavagutti S V."/>
        </authorList>
    </citation>
    <scope>NUCLEOTIDE SEQUENCE</scope>
</reference>